<evidence type="ECO:0000313" key="11">
    <source>
        <dbReference type="Proteomes" id="UP001358614"/>
    </source>
</evidence>
<dbReference type="EMBL" id="CP144089">
    <property type="protein sequence ID" value="WWD03555.1"/>
    <property type="molecule type" value="Genomic_DNA"/>
</dbReference>
<keyword evidence="3 8" id="KW-0698">rRNA processing</keyword>
<keyword evidence="6 8" id="KW-0687">Ribonucleoprotein</keyword>
<feature type="compositionally biased region" description="Gly residues" evidence="9">
    <location>
        <begin position="1"/>
        <end position="11"/>
    </location>
</feature>
<comment type="subunit">
    <text evidence="8">Component of the small nucleolar ribonucleoprotein particles containing H/ACA-type snoRNAs (H/ACA snoRNPs).</text>
</comment>
<evidence type="ECO:0000256" key="9">
    <source>
        <dbReference type="SAM" id="MobiDB-lite"/>
    </source>
</evidence>
<dbReference type="PANTHER" id="PTHR23237">
    <property type="entry name" value="NUCLEOLAR PROTEIN FAMILY A MEMBER 1 SNORNP PROTEIN GAR1"/>
    <property type="match status" value="1"/>
</dbReference>
<proteinExistence type="inferred from homology"/>
<organism evidence="10 11">
    <name type="scientific">Kwoniella europaea PYCC6329</name>
    <dbReference type="NCBI Taxonomy" id="1423913"/>
    <lineage>
        <taxon>Eukaryota</taxon>
        <taxon>Fungi</taxon>
        <taxon>Dikarya</taxon>
        <taxon>Basidiomycota</taxon>
        <taxon>Agaricomycotina</taxon>
        <taxon>Tremellomycetes</taxon>
        <taxon>Tremellales</taxon>
        <taxon>Cryptococcaceae</taxon>
        <taxon>Kwoniella</taxon>
    </lineage>
</organism>
<dbReference type="GO" id="GO:0000454">
    <property type="term" value="P:snoRNA guided rRNA pseudouridine synthesis"/>
    <property type="evidence" value="ECO:0007669"/>
    <property type="project" value="TreeGrafter"/>
</dbReference>
<comment type="similarity">
    <text evidence="7 8">Belongs to the GAR1 family.</text>
</comment>
<dbReference type="GO" id="GO:0034513">
    <property type="term" value="F:box H/ACA snoRNA binding"/>
    <property type="evidence" value="ECO:0007669"/>
    <property type="project" value="TreeGrafter"/>
</dbReference>
<name>A0AAX4KDC6_9TREE</name>
<dbReference type="Pfam" id="PF04410">
    <property type="entry name" value="Gar1"/>
    <property type="match status" value="1"/>
</dbReference>
<protein>
    <recommendedName>
        <fullName evidence="8">H/ACA ribonucleoprotein complex subunit</fullName>
    </recommendedName>
</protein>
<evidence type="ECO:0000256" key="1">
    <source>
        <dbReference type="ARBA" id="ARBA00004604"/>
    </source>
</evidence>
<accession>A0AAX4KDC6</accession>
<evidence type="ECO:0000256" key="4">
    <source>
        <dbReference type="ARBA" id="ARBA00022884"/>
    </source>
</evidence>
<comment type="function">
    <text evidence="8">Required for ribosome biogenesis. Part of a complex which catalyzes pseudouridylation of rRNA. This involves the isomerization of uridine such that the ribose is subsequently attached to C5, instead of the normal N1. Pseudouridine ("psi") residues may serve to stabilize the conformation of rRNAs.</text>
</comment>
<keyword evidence="11" id="KW-1185">Reference proteome</keyword>
<dbReference type="PANTHER" id="PTHR23237:SF6">
    <property type="entry name" value="H_ACA RIBONUCLEOPROTEIN COMPLEX SUBUNIT 1"/>
    <property type="match status" value="1"/>
</dbReference>
<feature type="region of interest" description="Disordered" evidence="9">
    <location>
        <begin position="129"/>
        <end position="208"/>
    </location>
</feature>
<evidence type="ECO:0000256" key="7">
    <source>
        <dbReference type="ARBA" id="ARBA00038293"/>
    </source>
</evidence>
<evidence type="ECO:0000256" key="3">
    <source>
        <dbReference type="ARBA" id="ARBA00022552"/>
    </source>
</evidence>
<dbReference type="GeneID" id="91100412"/>
<dbReference type="FunFam" id="2.40.10.230:FF:000001">
    <property type="entry name" value="H/ACA ribonucleoprotein complex subunit"/>
    <property type="match status" value="1"/>
</dbReference>
<evidence type="ECO:0000256" key="8">
    <source>
        <dbReference type="RuleBase" id="RU364004"/>
    </source>
</evidence>
<dbReference type="KEGG" id="ker:91100412"/>
<dbReference type="GO" id="GO:0031429">
    <property type="term" value="C:box H/ACA snoRNP complex"/>
    <property type="evidence" value="ECO:0007669"/>
    <property type="project" value="TreeGrafter"/>
</dbReference>
<evidence type="ECO:0000256" key="6">
    <source>
        <dbReference type="ARBA" id="ARBA00023274"/>
    </source>
</evidence>
<dbReference type="Proteomes" id="UP001358614">
    <property type="component" value="Chromosome 1"/>
</dbReference>
<keyword evidence="5 8" id="KW-0539">Nucleus</keyword>
<keyword evidence="4 8" id="KW-0694">RNA-binding</keyword>
<comment type="subcellular location">
    <subcellularLocation>
        <location evidence="1 8">Nucleus</location>
        <location evidence="1 8">Nucleolus</location>
    </subcellularLocation>
</comment>
<dbReference type="InterPro" id="IPR007504">
    <property type="entry name" value="H/ACA_rnp_Gar1/Naf1"/>
</dbReference>
<dbReference type="InterPro" id="IPR009000">
    <property type="entry name" value="Transl_B-barrel_sf"/>
</dbReference>
<reference evidence="10 11" key="1">
    <citation type="submission" date="2024-01" db="EMBL/GenBank/DDBJ databases">
        <title>Comparative genomics of Cryptococcus and Kwoniella reveals pathogenesis evolution and contrasting modes of karyotype evolution via chromosome fusion or intercentromeric recombination.</title>
        <authorList>
            <person name="Coelho M.A."/>
            <person name="David-Palma M."/>
            <person name="Shea T."/>
            <person name="Bowers K."/>
            <person name="McGinley-Smith S."/>
            <person name="Mohammad A.W."/>
            <person name="Gnirke A."/>
            <person name="Yurkov A.M."/>
            <person name="Nowrousian M."/>
            <person name="Sun S."/>
            <person name="Cuomo C.A."/>
            <person name="Heitman J."/>
        </authorList>
    </citation>
    <scope>NUCLEOTIDE SEQUENCE [LARGE SCALE GENOMIC DNA]</scope>
    <source>
        <strain evidence="10 11">PYCC6329</strain>
    </source>
</reference>
<gene>
    <name evidence="10" type="ORF">V865_001608</name>
</gene>
<feature type="compositionally biased region" description="Gly residues" evidence="9">
    <location>
        <begin position="144"/>
        <end position="208"/>
    </location>
</feature>
<evidence type="ECO:0000256" key="2">
    <source>
        <dbReference type="ARBA" id="ARBA00022517"/>
    </source>
</evidence>
<dbReference type="AlphaFoldDB" id="A0AAX4KDC6"/>
<sequence length="208" mass="21023">MSGRGGFSGRGGGDRGGRGGFRGGGRGGRGGFGQRDFGPPETVQEIGSFLHPVESEMLCSLAIPTKIPYFNAPIYLQNKTQIGKVDEILGPINQVYFTVKMDQGMLASSFKKEDKVYISGEKLLPIERFLPKPKTAGGKERGGARGGRGGAGGRGGRGGPPGRGGRGGFSARGGPGGRGGARGGFGGGRGGGAPRGRGGFGGGRGRGQ</sequence>
<evidence type="ECO:0000256" key="5">
    <source>
        <dbReference type="ARBA" id="ARBA00023242"/>
    </source>
</evidence>
<feature type="compositionally biased region" description="Gly residues" evidence="9">
    <location>
        <begin position="18"/>
        <end position="33"/>
    </location>
</feature>
<dbReference type="Gene3D" id="2.40.10.230">
    <property type="entry name" value="Probable tRNA pseudouridine synthase domain"/>
    <property type="match status" value="1"/>
</dbReference>
<keyword evidence="2 8" id="KW-0690">Ribosome biogenesis</keyword>
<dbReference type="InterPro" id="IPR038664">
    <property type="entry name" value="Gar1/Naf1_Cbf5-bd_sf"/>
</dbReference>
<evidence type="ECO:0000313" key="10">
    <source>
        <dbReference type="EMBL" id="WWD03555.1"/>
    </source>
</evidence>
<feature type="region of interest" description="Disordered" evidence="9">
    <location>
        <begin position="1"/>
        <end position="38"/>
    </location>
</feature>
<dbReference type="SUPFAM" id="SSF50447">
    <property type="entry name" value="Translation proteins"/>
    <property type="match status" value="1"/>
</dbReference>
<dbReference type="RefSeq" id="XP_066081522.1">
    <property type="nucleotide sequence ID" value="XM_066225425.1"/>
</dbReference>